<gene>
    <name evidence="1" type="primary">AlNc14C21G2180</name>
    <name evidence="1" type="ORF">ALNC14_025490</name>
</gene>
<proteinExistence type="predicted"/>
<reference evidence="1" key="1">
    <citation type="journal article" date="2011" name="PLoS Biol.">
        <title>Gene gain and loss during evolution of obligate parasitism in the white rust pathogen of Arabidopsis thaliana.</title>
        <authorList>
            <person name="Kemen E."/>
            <person name="Gardiner A."/>
            <person name="Schultz-Larsen T."/>
            <person name="Kemen A.C."/>
            <person name="Balmuth A.L."/>
            <person name="Robert-Seilaniantz A."/>
            <person name="Bailey K."/>
            <person name="Holub E."/>
            <person name="Studholme D.J."/>
            <person name="Maclean D."/>
            <person name="Jones J.D."/>
        </authorList>
    </citation>
    <scope>NUCLEOTIDE SEQUENCE</scope>
</reference>
<evidence type="ECO:0000313" key="1">
    <source>
        <dbReference type="EMBL" id="CCA16406.1"/>
    </source>
</evidence>
<sequence length="184" mass="21224">MFIFLKNFFNAINSAFRACAERVHALIRSWFGPQNYEEIEVVASFKAAALKLKDKKEAVLHEILKKMEEFSIDQEEEKKESIVLNEPAMKALENDLAFIHSDRIQKRLSEAWMQEIVETVTTVNIESMGVLTLMAQLEEQVKEKDEEGLDGGSMDFLKKYLKDYIVEESTDLDDGLFTSSMRIM</sequence>
<dbReference type="EMBL" id="FR824066">
    <property type="protein sequence ID" value="CCA16406.1"/>
    <property type="molecule type" value="Genomic_DNA"/>
</dbReference>
<name>F0W5L5_9STRA</name>
<protein>
    <submittedName>
        <fullName evidence="1">AlNc14C21G2180 protein</fullName>
    </submittedName>
</protein>
<accession>F0W5L5</accession>
<dbReference type="HOGENOM" id="CLU_121680_0_0_1"/>
<organism evidence="1">
    <name type="scientific">Albugo laibachii Nc14</name>
    <dbReference type="NCBI Taxonomy" id="890382"/>
    <lineage>
        <taxon>Eukaryota</taxon>
        <taxon>Sar</taxon>
        <taxon>Stramenopiles</taxon>
        <taxon>Oomycota</taxon>
        <taxon>Peronosporomycetes</taxon>
        <taxon>Albuginales</taxon>
        <taxon>Albuginaceae</taxon>
        <taxon>Albugo</taxon>
    </lineage>
</organism>
<dbReference type="AlphaFoldDB" id="F0W5L5"/>
<reference evidence="1" key="2">
    <citation type="submission" date="2011-02" db="EMBL/GenBank/DDBJ databases">
        <authorList>
            <person name="MacLean D."/>
        </authorList>
    </citation>
    <scope>NUCLEOTIDE SEQUENCE</scope>
</reference>